<dbReference type="Pfam" id="PF00094">
    <property type="entry name" value="VWD"/>
    <property type="match status" value="3"/>
</dbReference>
<dbReference type="InterPro" id="IPR001846">
    <property type="entry name" value="VWF_type-D"/>
</dbReference>
<dbReference type="InterPro" id="IPR025615">
    <property type="entry name" value="TILa_dom"/>
</dbReference>
<protein>
    <recommendedName>
        <fullName evidence="3">VWFD domain-containing protein</fullName>
    </recommendedName>
</protein>
<keyword evidence="1" id="KW-1015">Disulfide bond</keyword>
<dbReference type="InterPro" id="IPR036084">
    <property type="entry name" value="Ser_inhib-like_sf"/>
</dbReference>
<organism evidence="4 5">
    <name type="scientific">Coilia grayii</name>
    <name type="common">Gray's grenadier anchovy</name>
    <dbReference type="NCBI Taxonomy" id="363190"/>
    <lineage>
        <taxon>Eukaryota</taxon>
        <taxon>Metazoa</taxon>
        <taxon>Chordata</taxon>
        <taxon>Craniata</taxon>
        <taxon>Vertebrata</taxon>
        <taxon>Euteleostomi</taxon>
        <taxon>Actinopterygii</taxon>
        <taxon>Neopterygii</taxon>
        <taxon>Teleostei</taxon>
        <taxon>Clupei</taxon>
        <taxon>Clupeiformes</taxon>
        <taxon>Clupeoidei</taxon>
        <taxon>Engraulidae</taxon>
        <taxon>Coilinae</taxon>
        <taxon>Coilia</taxon>
    </lineage>
</organism>
<evidence type="ECO:0000313" key="5">
    <source>
        <dbReference type="Proteomes" id="UP001591681"/>
    </source>
</evidence>
<dbReference type="Pfam" id="PF01826">
    <property type="entry name" value="TIL"/>
    <property type="match status" value="2"/>
</dbReference>
<feature type="domain" description="VWFD" evidence="3">
    <location>
        <begin position="34"/>
        <end position="217"/>
    </location>
</feature>
<dbReference type="Pfam" id="PF08742">
    <property type="entry name" value="C8"/>
    <property type="match status" value="2"/>
</dbReference>
<keyword evidence="5" id="KW-1185">Reference proteome</keyword>
<dbReference type="PANTHER" id="PTHR11339">
    <property type="entry name" value="EXTRACELLULAR MATRIX GLYCOPROTEIN RELATED"/>
    <property type="match status" value="1"/>
</dbReference>
<evidence type="ECO:0000256" key="2">
    <source>
        <dbReference type="ARBA" id="ARBA00023180"/>
    </source>
</evidence>
<dbReference type="SMART" id="SM00832">
    <property type="entry name" value="C8"/>
    <property type="match status" value="2"/>
</dbReference>
<gene>
    <name evidence="4" type="ORF">ACEWY4_023931</name>
</gene>
<dbReference type="SUPFAM" id="SSF57567">
    <property type="entry name" value="Serine protease inhibitors"/>
    <property type="match status" value="2"/>
</dbReference>
<dbReference type="CDD" id="cd19941">
    <property type="entry name" value="TIL"/>
    <property type="match status" value="2"/>
</dbReference>
<name>A0ABD1IYV9_9TELE</name>
<dbReference type="InterPro" id="IPR014853">
    <property type="entry name" value="VWF/SSPO/ZAN-like_Cys-rich_dom"/>
</dbReference>
<dbReference type="Pfam" id="PF12714">
    <property type="entry name" value="TILa"/>
    <property type="match status" value="2"/>
</dbReference>
<keyword evidence="2" id="KW-0325">Glycoprotein</keyword>
<dbReference type="SMART" id="SM00216">
    <property type="entry name" value="VWD"/>
    <property type="match status" value="3"/>
</dbReference>
<accession>A0ABD1IYV9</accession>
<dbReference type="FunFam" id="2.10.25.10:FF:000055">
    <property type="entry name" value="alpha-tectorin isoform X1"/>
    <property type="match status" value="1"/>
</dbReference>
<reference evidence="4 5" key="1">
    <citation type="submission" date="2024-09" db="EMBL/GenBank/DDBJ databases">
        <title>A chromosome-level genome assembly of Gray's grenadier anchovy, Coilia grayii.</title>
        <authorList>
            <person name="Fu Z."/>
        </authorList>
    </citation>
    <scope>NUCLEOTIDE SEQUENCE [LARGE SCALE GENOMIC DNA]</scope>
    <source>
        <strain evidence="4">G4</strain>
        <tissue evidence="4">Muscle</tissue>
    </source>
</reference>
<dbReference type="InterPro" id="IPR050780">
    <property type="entry name" value="Mucin_vWF_Thrombospondin_sf"/>
</dbReference>
<dbReference type="PROSITE" id="PS51233">
    <property type="entry name" value="VWFD"/>
    <property type="match status" value="3"/>
</dbReference>
<feature type="domain" description="VWFD" evidence="3">
    <location>
        <begin position="821"/>
        <end position="990"/>
    </location>
</feature>
<dbReference type="AlphaFoldDB" id="A0ABD1IYV9"/>
<dbReference type="PANTHER" id="PTHR11339:SF244">
    <property type="entry name" value="IGGFC-BINDING PROTEIN"/>
    <property type="match status" value="1"/>
</dbReference>
<feature type="domain" description="VWFD" evidence="3">
    <location>
        <begin position="432"/>
        <end position="617"/>
    </location>
</feature>
<sequence length="990" mass="109206">MFHFNLAPGLSAAEGQNELPLSIWHHKYMFSNMGICWLMGNPHFRTFDDHYYNFMGNCTYVMATSRCSKGGDAPFFEVEVKSEDRAGSEILVLEKVIIKVYDYTFTIYRGEFGQVRFEDTLWNLPMHLEEGRVSLLPSGMSVLLKTDFDLTVQYDWDQYLVVMVPERFRGKTCGLCGNFNGKDNDDLLLPNGSPAGSVSALGKSWRVPGVAGADTCRDECNGECDHCDRGSFLEHLAGKVFCGGLTTLMDGPLNECGAVIKPQVYKANCLYDVCMGKGMKHFLCDILQVFTDACQRAGFKVQNWREVVGCPQQKCPKNSHYEECGVSCPATCDDPRAPSKCKTPCVEGCVCDEGFVRRGNKCVPQSQCGCLYKKTGSYVAPGTSFWTESCKQLCTCESSSGELQCSAPTGCPDGKECKVVKGIRSCYPMSYGTCSISGDPHYNTFDNATYTFQGTCTYTAAKACHIEDTHLQPFSVVVENEKWYGESKESKVSVAKAVVVKVYGQTLVLRKNQAGVVMVDGVLTNLPVNLNDGQVQVYQAGTNDVIKTDFGLKVTYDLVYHVTISVPSSYHDKTCGLCGNFNGNKNDEYRLPDGKETKSLRDFGAAWKEAVHGVVCDDGCTGDICPKCPEHKKRVFEADCSIIKDPSGPFAACLNVIDPESYFRDCVYDVCMGEGDRNMLCHSIAAYASDCQDFGVAIKEWRTSSFCPLACPANSHYKICAQTCDTPCPGLTSIVSCPDTCAEGCACDHDYYFNGTGCIAWDQCSCYYDGQTYKMGESVINDNCTERYTCEASGKVKVEHIHCKSDEVCKVKEGVRKCYQRDCLFEADGALTTFSGAGGKVDLSGAFEIIKVCDGALVEEWFRVVVKLHKCGNSGLKRIEAVYVFFEGLAITVNAKHETWANGRRVNLPSLFKNEISVKISEKTVVVEKVSALRVTYSVTQDITVSVSNHFTDKVCGACGKRSGDATMTIDSKTINKWMDTWRAPDFPSW</sequence>
<dbReference type="EMBL" id="JBHFQA010000021">
    <property type="protein sequence ID" value="KAL2080138.1"/>
    <property type="molecule type" value="Genomic_DNA"/>
</dbReference>
<proteinExistence type="predicted"/>
<evidence type="ECO:0000313" key="4">
    <source>
        <dbReference type="EMBL" id="KAL2080138.1"/>
    </source>
</evidence>
<evidence type="ECO:0000256" key="1">
    <source>
        <dbReference type="ARBA" id="ARBA00023157"/>
    </source>
</evidence>
<dbReference type="Proteomes" id="UP001591681">
    <property type="component" value="Unassembled WGS sequence"/>
</dbReference>
<dbReference type="Gene3D" id="2.10.25.10">
    <property type="entry name" value="Laminin"/>
    <property type="match status" value="2"/>
</dbReference>
<dbReference type="InterPro" id="IPR002919">
    <property type="entry name" value="TIL_dom"/>
</dbReference>
<evidence type="ECO:0000259" key="3">
    <source>
        <dbReference type="PROSITE" id="PS51233"/>
    </source>
</evidence>
<comment type="caution">
    <text evidence="4">The sequence shown here is derived from an EMBL/GenBank/DDBJ whole genome shotgun (WGS) entry which is preliminary data.</text>
</comment>